<dbReference type="AlphaFoldDB" id="A0A1C6UXK5"/>
<accession>A0A1C6UXK5</accession>
<organism evidence="1 2">
    <name type="scientific">Micromonospora citrea</name>
    <dbReference type="NCBI Taxonomy" id="47855"/>
    <lineage>
        <taxon>Bacteria</taxon>
        <taxon>Bacillati</taxon>
        <taxon>Actinomycetota</taxon>
        <taxon>Actinomycetes</taxon>
        <taxon>Micromonosporales</taxon>
        <taxon>Micromonosporaceae</taxon>
        <taxon>Micromonospora</taxon>
    </lineage>
</organism>
<name>A0A1C6UXK5_9ACTN</name>
<evidence type="ECO:0000313" key="2">
    <source>
        <dbReference type="Proteomes" id="UP000199001"/>
    </source>
</evidence>
<dbReference type="RefSeq" id="WP_176737325.1">
    <property type="nucleotide sequence ID" value="NZ_FMHZ01000002.1"/>
</dbReference>
<sequence length="49" mass="5688">MRHGLQPYVPAGARWRHSRSYDEAPPATRGRVAFLDVEHRTVLLMLTDR</sequence>
<evidence type="ECO:0000313" key="1">
    <source>
        <dbReference type="EMBL" id="SCL58739.1"/>
    </source>
</evidence>
<keyword evidence="2" id="KW-1185">Reference proteome</keyword>
<gene>
    <name evidence="1" type="ORF">GA0070606_2986</name>
</gene>
<dbReference type="EMBL" id="FMHZ01000002">
    <property type="protein sequence ID" value="SCL58739.1"/>
    <property type="molecule type" value="Genomic_DNA"/>
</dbReference>
<proteinExistence type="predicted"/>
<dbReference type="Proteomes" id="UP000199001">
    <property type="component" value="Unassembled WGS sequence"/>
</dbReference>
<protein>
    <submittedName>
        <fullName evidence="1">Uncharacterized protein</fullName>
    </submittedName>
</protein>
<reference evidence="2" key="1">
    <citation type="submission" date="2016-06" db="EMBL/GenBank/DDBJ databases">
        <authorList>
            <person name="Varghese N."/>
            <person name="Submissions Spin"/>
        </authorList>
    </citation>
    <scope>NUCLEOTIDE SEQUENCE [LARGE SCALE GENOMIC DNA]</scope>
    <source>
        <strain evidence="2">DSM 43903</strain>
    </source>
</reference>